<evidence type="ECO:0000313" key="1">
    <source>
        <dbReference type="EMBL" id="GJT79387.1"/>
    </source>
</evidence>
<name>A0ABQ5GWW7_9ASTR</name>
<sequence length="253" mass="28770">MKTRFNSSQVFSKSDEVLPKHLLAVSIRVKGKFYSIMSFLEIPEPDIVLACDIFSALKLPFGVRERSEHFCAATPSHDRERGPISGSNIDRPESAFEVNSRVKVPYHKTTNRNKPVEQISFAKKLERQFPTGYRFSIKKTSVVHEKTKTPRSCLRWVPTRNIFTFSTTKVDSESAHGSNTDIINLHECIQNLYSSAGTSINVLEEQTLDLNACTPFNLKKERIKVWIKENVISGKPRSHGTTLIQEIYARPKS</sequence>
<comment type="caution">
    <text evidence="1">The sequence shown here is derived from an EMBL/GenBank/DDBJ whole genome shotgun (WGS) entry which is preliminary data.</text>
</comment>
<organism evidence="1 2">
    <name type="scientific">Tanacetum coccineum</name>
    <dbReference type="NCBI Taxonomy" id="301880"/>
    <lineage>
        <taxon>Eukaryota</taxon>
        <taxon>Viridiplantae</taxon>
        <taxon>Streptophyta</taxon>
        <taxon>Embryophyta</taxon>
        <taxon>Tracheophyta</taxon>
        <taxon>Spermatophyta</taxon>
        <taxon>Magnoliopsida</taxon>
        <taxon>eudicotyledons</taxon>
        <taxon>Gunneridae</taxon>
        <taxon>Pentapetalae</taxon>
        <taxon>asterids</taxon>
        <taxon>campanulids</taxon>
        <taxon>Asterales</taxon>
        <taxon>Asteraceae</taxon>
        <taxon>Asteroideae</taxon>
        <taxon>Anthemideae</taxon>
        <taxon>Anthemidinae</taxon>
        <taxon>Tanacetum</taxon>
    </lineage>
</organism>
<keyword evidence="2" id="KW-1185">Reference proteome</keyword>
<evidence type="ECO:0008006" key="3">
    <source>
        <dbReference type="Google" id="ProtNLM"/>
    </source>
</evidence>
<protein>
    <recommendedName>
        <fullName evidence="3">Reverse transcriptase</fullName>
    </recommendedName>
</protein>
<reference evidence="1" key="1">
    <citation type="journal article" date="2022" name="Int. J. Mol. Sci.">
        <title>Draft Genome of Tanacetum Coccineum: Genomic Comparison of Closely Related Tanacetum-Family Plants.</title>
        <authorList>
            <person name="Yamashiro T."/>
            <person name="Shiraishi A."/>
            <person name="Nakayama K."/>
            <person name="Satake H."/>
        </authorList>
    </citation>
    <scope>NUCLEOTIDE SEQUENCE</scope>
</reference>
<dbReference type="Proteomes" id="UP001151760">
    <property type="component" value="Unassembled WGS sequence"/>
</dbReference>
<accession>A0ABQ5GWW7</accession>
<reference evidence="1" key="2">
    <citation type="submission" date="2022-01" db="EMBL/GenBank/DDBJ databases">
        <authorList>
            <person name="Yamashiro T."/>
            <person name="Shiraishi A."/>
            <person name="Satake H."/>
            <person name="Nakayama K."/>
        </authorList>
    </citation>
    <scope>NUCLEOTIDE SEQUENCE</scope>
</reference>
<dbReference type="EMBL" id="BQNB010018895">
    <property type="protein sequence ID" value="GJT79387.1"/>
    <property type="molecule type" value="Genomic_DNA"/>
</dbReference>
<evidence type="ECO:0000313" key="2">
    <source>
        <dbReference type="Proteomes" id="UP001151760"/>
    </source>
</evidence>
<proteinExistence type="predicted"/>
<gene>
    <name evidence="1" type="ORF">Tco_1053729</name>
</gene>